<evidence type="ECO:0000256" key="1">
    <source>
        <dbReference type="ARBA" id="ARBA00004651"/>
    </source>
</evidence>
<keyword evidence="4 7" id="KW-0812">Transmembrane</keyword>
<feature type="transmembrane region" description="Helical" evidence="7">
    <location>
        <begin position="119"/>
        <end position="140"/>
    </location>
</feature>
<dbReference type="PANTHER" id="PTHR43744">
    <property type="entry name" value="ABC TRANSPORTER PERMEASE PROTEIN MG189-RELATED-RELATED"/>
    <property type="match status" value="1"/>
</dbReference>
<feature type="transmembrane region" description="Helical" evidence="7">
    <location>
        <begin position="80"/>
        <end position="107"/>
    </location>
</feature>
<protein>
    <submittedName>
        <fullName evidence="9">Carbohydrate ABC transporter permease</fullName>
    </submittedName>
</protein>
<dbReference type="EMBL" id="DXCL01000009">
    <property type="protein sequence ID" value="HIZ02940.1"/>
    <property type="molecule type" value="Genomic_DNA"/>
</dbReference>
<dbReference type="Pfam" id="PF00528">
    <property type="entry name" value="BPD_transp_1"/>
    <property type="match status" value="1"/>
</dbReference>
<dbReference type="CDD" id="cd06261">
    <property type="entry name" value="TM_PBP2"/>
    <property type="match status" value="1"/>
</dbReference>
<reference evidence="9" key="1">
    <citation type="journal article" date="2021" name="PeerJ">
        <title>Extensive microbial diversity within the chicken gut microbiome revealed by metagenomics and culture.</title>
        <authorList>
            <person name="Gilroy R."/>
            <person name="Ravi A."/>
            <person name="Getino M."/>
            <person name="Pursley I."/>
            <person name="Horton D.L."/>
            <person name="Alikhan N.F."/>
            <person name="Baker D."/>
            <person name="Gharbi K."/>
            <person name="Hall N."/>
            <person name="Watson M."/>
            <person name="Adriaenssens E.M."/>
            <person name="Foster-Nyarko E."/>
            <person name="Jarju S."/>
            <person name="Secka A."/>
            <person name="Antonio M."/>
            <person name="Oren A."/>
            <person name="Chaudhuri R.R."/>
            <person name="La Ragione R."/>
            <person name="Hildebrand F."/>
            <person name="Pallen M.J."/>
        </authorList>
    </citation>
    <scope>NUCLEOTIDE SEQUENCE</scope>
    <source>
        <strain evidence="9">CHK187-5294</strain>
    </source>
</reference>
<keyword evidence="2 7" id="KW-0813">Transport</keyword>
<dbReference type="InterPro" id="IPR035906">
    <property type="entry name" value="MetI-like_sf"/>
</dbReference>
<feature type="transmembrane region" description="Helical" evidence="7">
    <location>
        <begin position="152"/>
        <end position="174"/>
    </location>
</feature>
<evidence type="ECO:0000259" key="8">
    <source>
        <dbReference type="PROSITE" id="PS50928"/>
    </source>
</evidence>
<evidence type="ECO:0000256" key="5">
    <source>
        <dbReference type="ARBA" id="ARBA00022989"/>
    </source>
</evidence>
<dbReference type="GO" id="GO:0005886">
    <property type="term" value="C:plasma membrane"/>
    <property type="evidence" value="ECO:0007669"/>
    <property type="project" value="UniProtKB-SubCell"/>
</dbReference>
<feature type="transmembrane region" description="Helical" evidence="7">
    <location>
        <begin position="255"/>
        <end position="274"/>
    </location>
</feature>
<name>A0A9D2AA62_9FIRM</name>
<evidence type="ECO:0000256" key="7">
    <source>
        <dbReference type="RuleBase" id="RU363032"/>
    </source>
</evidence>
<evidence type="ECO:0000256" key="3">
    <source>
        <dbReference type="ARBA" id="ARBA00022475"/>
    </source>
</evidence>
<keyword evidence="5 7" id="KW-1133">Transmembrane helix</keyword>
<feature type="transmembrane region" description="Helical" evidence="7">
    <location>
        <begin position="195"/>
        <end position="220"/>
    </location>
</feature>
<evidence type="ECO:0000256" key="4">
    <source>
        <dbReference type="ARBA" id="ARBA00022692"/>
    </source>
</evidence>
<keyword evidence="6 7" id="KW-0472">Membrane</keyword>
<comment type="similarity">
    <text evidence="7">Belongs to the binding-protein-dependent transport system permease family.</text>
</comment>
<proteinExistence type="inferred from homology"/>
<dbReference type="PANTHER" id="PTHR43744:SF12">
    <property type="entry name" value="ABC TRANSPORTER PERMEASE PROTEIN MG189-RELATED"/>
    <property type="match status" value="1"/>
</dbReference>
<evidence type="ECO:0000313" key="9">
    <source>
        <dbReference type="EMBL" id="HIZ02940.1"/>
    </source>
</evidence>
<dbReference type="AlphaFoldDB" id="A0A9D2AA62"/>
<dbReference type="PROSITE" id="PS50928">
    <property type="entry name" value="ABC_TM1"/>
    <property type="match status" value="1"/>
</dbReference>
<keyword evidence="3" id="KW-1003">Cell membrane</keyword>
<comment type="subcellular location">
    <subcellularLocation>
        <location evidence="1 7">Cell membrane</location>
        <topology evidence="1 7">Multi-pass membrane protein</topology>
    </subcellularLocation>
</comment>
<dbReference type="Gene3D" id="1.10.3720.10">
    <property type="entry name" value="MetI-like"/>
    <property type="match status" value="1"/>
</dbReference>
<organism evidence="9 10">
    <name type="scientific">Candidatus Borkfalkia avistercoris</name>
    <dbReference type="NCBI Taxonomy" id="2838504"/>
    <lineage>
        <taxon>Bacteria</taxon>
        <taxon>Bacillati</taxon>
        <taxon>Bacillota</taxon>
        <taxon>Clostridia</taxon>
        <taxon>Christensenellales</taxon>
        <taxon>Christensenellaceae</taxon>
        <taxon>Candidatus Borkfalkia</taxon>
    </lineage>
</organism>
<sequence length="289" mass="32642">MEKSGIHYMNSKRQKVYIWIFFVVLTIYAVTLVSPFIWCAVNAFKMEREFAESALAFPIHWHFDNMIRAFRELEVDGVNLIAMITNSVLFTAIHTVPSILVPLLSAYACSKYPNLYTKALYWVQLVILSIPIVGSMPAYYKVLVGMGIKNNYGLIWLLSCSGGGTAFFIFYSFLKGVSWSYAEAAKIDGAGNWRVLFQIMLPMTKGIIVAMTITTLIGFWNDYSGPMLYMPDFPTLSVGLYKFQNLQMHRANRPIFFMGIVYSLIPAFVLFACFSKTIMSSITIGGLKG</sequence>
<dbReference type="Proteomes" id="UP000824132">
    <property type="component" value="Unassembled WGS sequence"/>
</dbReference>
<evidence type="ECO:0000313" key="10">
    <source>
        <dbReference type="Proteomes" id="UP000824132"/>
    </source>
</evidence>
<feature type="domain" description="ABC transmembrane type-1" evidence="8">
    <location>
        <begin position="84"/>
        <end position="274"/>
    </location>
</feature>
<feature type="transmembrane region" description="Helical" evidence="7">
    <location>
        <begin position="16"/>
        <end position="38"/>
    </location>
</feature>
<accession>A0A9D2AA62</accession>
<evidence type="ECO:0000256" key="2">
    <source>
        <dbReference type="ARBA" id="ARBA00022448"/>
    </source>
</evidence>
<evidence type="ECO:0000256" key="6">
    <source>
        <dbReference type="ARBA" id="ARBA00023136"/>
    </source>
</evidence>
<gene>
    <name evidence="9" type="ORF">H9727_01490</name>
</gene>
<comment type="caution">
    <text evidence="9">The sequence shown here is derived from an EMBL/GenBank/DDBJ whole genome shotgun (WGS) entry which is preliminary data.</text>
</comment>
<reference evidence="9" key="2">
    <citation type="submission" date="2021-04" db="EMBL/GenBank/DDBJ databases">
        <authorList>
            <person name="Gilroy R."/>
        </authorList>
    </citation>
    <scope>NUCLEOTIDE SEQUENCE</scope>
    <source>
        <strain evidence="9">CHK187-5294</strain>
    </source>
</reference>
<dbReference type="GO" id="GO:0055085">
    <property type="term" value="P:transmembrane transport"/>
    <property type="evidence" value="ECO:0007669"/>
    <property type="project" value="InterPro"/>
</dbReference>
<dbReference type="InterPro" id="IPR000515">
    <property type="entry name" value="MetI-like"/>
</dbReference>
<dbReference type="SUPFAM" id="SSF161098">
    <property type="entry name" value="MetI-like"/>
    <property type="match status" value="1"/>
</dbReference>